<accession>A0A134ABH2</accession>
<comment type="caution">
    <text evidence="2">The sequence shown here is derived from an EMBL/GenBank/DDBJ whole genome shotgun (WGS) entry which is preliminary data.</text>
</comment>
<feature type="transmembrane region" description="Helical" evidence="1">
    <location>
        <begin position="73"/>
        <end position="90"/>
    </location>
</feature>
<dbReference type="Proteomes" id="UP000070442">
    <property type="component" value="Unassembled WGS sequence"/>
</dbReference>
<keyword evidence="1" id="KW-0472">Membrane</keyword>
<dbReference type="EMBL" id="LSDG01000045">
    <property type="protein sequence ID" value="KXB65062.1"/>
    <property type="molecule type" value="Genomic_DNA"/>
</dbReference>
<protein>
    <recommendedName>
        <fullName evidence="4">Major facilitator superfamily (MFS) profile domain-containing protein</fullName>
    </recommendedName>
</protein>
<evidence type="ECO:0008006" key="4">
    <source>
        <dbReference type="Google" id="ProtNLM"/>
    </source>
</evidence>
<name>A0A134ABH2_9FIRM</name>
<keyword evidence="3" id="KW-1185">Reference proteome</keyword>
<feature type="transmembrane region" description="Helical" evidence="1">
    <location>
        <begin position="5"/>
        <end position="25"/>
    </location>
</feature>
<dbReference type="PATRIC" id="fig|755172.3.peg.1530"/>
<organism evidence="2 3">
    <name type="scientific">Aedoeadaptatus coxii</name>
    <dbReference type="NCBI Taxonomy" id="755172"/>
    <lineage>
        <taxon>Bacteria</taxon>
        <taxon>Bacillati</taxon>
        <taxon>Bacillota</taxon>
        <taxon>Tissierellia</taxon>
        <taxon>Tissierellales</taxon>
        <taxon>Peptoniphilaceae</taxon>
        <taxon>Aedoeadaptatus</taxon>
    </lineage>
</organism>
<proteinExistence type="predicted"/>
<feature type="transmembrane region" description="Helical" evidence="1">
    <location>
        <begin position="49"/>
        <end position="66"/>
    </location>
</feature>
<dbReference type="STRING" id="755172.HMPREF1863_01570"/>
<gene>
    <name evidence="2" type="ORF">HMPREF1863_01570</name>
</gene>
<evidence type="ECO:0000313" key="3">
    <source>
        <dbReference type="Proteomes" id="UP000070442"/>
    </source>
</evidence>
<keyword evidence="1" id="KW-1133">Transmembrane helix</keyword>
<dbReference type="OrthoDB" id="2087676at2"/>
<sequence length="92" mass="10053">MNKKFVLGIIIVLALALGIYGYMVLPETVVVQIDLHGNPSNTYPKNSEIAFQLLLSIGGAIGWYLSDNKGRKYLVLAMVGLLVSVLTLIYNV</sequence>
<reference evidence="3" key="1">
    <citation type="submission" date="2016-01" db="EMBL/GenBank/DDBJ databases">
        <authorList>
            <person name="Mitreva M."/>
            <person name="Pepin K.H."/>
            <person name="Mihindukulasuriya K.A."/>
            <person name="Fulton R."/>
            <person name="Fronick C."/>
            <person name="O'Laughlin M."/>
            <person name="Miner T."/>
            <person name="Herter B."/>
            <person name="Rosa B.A."/>
            <person name="Cordes M."/>
            <person name="Tomlinson C."/>
            <person name="Wollam A."/>
            <person name="Palsikar V.B."/>
            <person name="Mardis E.R."/>
            <person name="Wilson R.K."/>
        </authorList>
    </citation>
    <scope>NUCLEOTIDE SEQUENCE [LARGE SCALE GENOMIC DNA]</scope>
    <source>
        <strain evidence="3">DNF00729</strain>
    </source>
</reference>
<dbReference type="AlphaFoldDB" id="A0A134ABH2"/>
<dbReference type="RefSeq" id="WP_068369249.1">
    <property type="nucleotide sequence ID" value="NZ_CALTYF010000004.1"/>
</dbReference>
<evidence type="ECO:0000256" key="1">
    <source>
        <dbReference type="SAM" id="Phobius"/>
    </source>
</evidence>
<keyword evidence="1" id="KW-0812">Transmembrane</keyword>
<evidence type="ECO:0000313" key="2">
    <source>
        <dbReference type="EMBL" id="KXB65062.1"/>
    </source>
</evidence>